<reference evidence="3" key="1">
    <citation type="submission" date="2016-11" db="EMBL/GenBank/DDBJ databases">
        <authorList>
            <person name="Varghese N."/>
            <person name="Submissions S."/>
        </authorList>
    </citation>
    <scope>NUCLEOTIDE SEQUENCE [LARGE SCALE GENOMIC DNA]</scope>
    <source>
        <strain evidence="3">DSM 17456</strain>
    </source>
</reference>
<evidence type="ECO:0000256" key="1">
    <source>
        <dbReference type="SAM" id="Phobius"/>
    </source>
</evidence>
<proteinExistence type="predicted"/>
<feature type="transmembrane region" description="Helical" evidence="1">
    <location>
        <begin position="7"/>
        <end position="25"/>
    </location>
</feature>
<dbReference type="AlphaFoldDB" id="A0A1N6E7K8"/>
<dbReference type="RefSeq" id="WP_074215611.1">
    <property type="nucleotide sequence ID" value="NZ_FSRG01000003.1"/>
</dbReference>
<sequence length="74" mass="8651">MSIKMTSVYLMFTALCVAGGVYFFHPELVRQYYDTVVVLFAALTYFLFIRPWLKEKFAVENISKDDIDANKKNE</sequence>
<dbReference type="Proteomes" id="UP000184694">
    <property type="component" value="Unassembled WGS sequence"/>
</dbReference>
<dbReference type="OrthoDB" id="5465365at2"/>
<dbReference type="EMBL" id="FSRG01000003">
    <property type="protein sequence ID" value="SIN79004.1"/>
    <property type="molecule type" value="Genomic_DNA"/>
</dbReference>
<feature type="transmembrane region" description="Helical" evidence="1">
    <location>
        <begin position="31"/>
        <end position="48"/>
    </location>
</feature>
<name>A0A1N6E7K8_9BACT</name>
<accession>A0A1N6E7K8</accession>
<protein>
    <submittedName>
        <fullName evidence="2">Uncharacterized protein</fullName>
    </submittedName>
</protein>
<gene>
    <name evidence="2" type="ORF">SAMN02745161_0771</name>
</gene>
<keyword evidence="1" id="KW-1133">Transmembrane helix</keyword>
<keyword evidence="1" id="KW-0472">Membrane</keyword>
<evidence type="ECO:0000313" key="3">
    <source>
        <dbReference type="Proteomes" id="UP000184694"/>
    </source>
</evidence>
<keyword evidence="3" id="KW-1185">Reference proteome</keyword>
<organism evidence="2 3">
    <name type="scientific">Halodesulfovibrio marinisediminis DSM 17456</name>
    <dbReference type="NCBI Taxonomy" id="1121457"/>
    <lineage>
        <taxon>Bacteria</taxon>
        <taxon>Pseudomonadati</taxon>
        <taxon>Thermodesulfobacteriota</taxon>
        <taxon>Desulfovibrionia</taxon>
        <taxon>Desulfovibrionales</taxon>
        <taxon>Desulfovibrionaceae</taxon>
        <taxon>Halodesulfovibrio</taxon>
    </lineage>
</organism>
<keyword evidence="1" id="KW-0812">Transmembrane</keyword>
<evidence type="ECO:0000313" key="2">
    <source>
        <dbReference type="EMBL" id="SIN79004.1"/>
    </source>
</evidence>